<dbReference type="KEGG" id="hazt:108665776"/>
<dbReference type="GeneID" id="108665776"/>
<sequence length="199" mass="21928">MVEQKKRGVLAPAQVSKLSIQNVNVMQNSVHSSISRKRKNDENTNPMPALSRDIIYEDQAPASKRSKVSSTVDCGVQTDNLCCGDATKTSSGPSKQSAQDVLDMLTSAKPGERYWEMVASERKAALAVSLAENKQLHARNSELQLQVHSMSSRIEVLQSDNAMLEEMLGEARKLAELVQAATDEDQENLQDINQEVEDL</sequence>
<accession>A0A8B7N3U5</accession>
<protein>
    <submittedName>
        <fullName evidence="3">Geminin-like</fullName>
    </submittedName>
</protein>
<dbReference type="Pfam" id="PF07412">
    <property type="entry name" value="Geminin"/>
    <property type="match status" value="1"/>
</dbReference>
<name>A0A8B7N3U5_HYAAZ</name>
<dbReference type="OrthoDB" id="6365194at2759"/>
<feature type="coiled-coil region" evidence="1">
    <location>
        <begin position="154"/>
        <end position="184"/>
    </location>
</feature>
<proteinExistence type="predicted"/>
<reference evidence="3" key="1">
    <citation type="submission" date="2025-08" db="UniProtKB">
        <authorList>
            <consortium name="RefSeq"/>
        </authorList>
    </citation>
    <scope>IDENTIFICATION</scope>
    <source>
        <tissue evidence="3">Whole organism</tissue>
    </source>
</reference>
<dbReference type="Gene3D" id="1.20.5.1180">
    <property type="entry name" value="Geminin coiled-coil domain"/>
    <property type="match status" value="1"/>
</dbReference>
<dbReference type="CTD" id="35563"/>
<evidence type="ECO:0000313" key="3">
    <source>
        <dbReference type="RefSeq" id="XP_018008063.1"/>
    </source>
</evidence>
<dbReference type="SUPFAM" id="SSF111469">
    <property type="entry name" value="Geminin coiled-coil domain"/>
    <property type="match status" value="1"/>
</dbReference>
<gene>
    <name evidence="3" type="primary">LOC108665776</name>
</gene>
<dbReference type="Proteomes" id="UP000694843">
    <property type="component" value="Unplaced"/>
</dbReference>
<evidence type="ECO:0000313" key="2">
    <source>
        <dbReference type="Proteomes" id="UP000694843"/>
    </source>
</evidence>
<evidence type="ECO:0000256" key="1">
    <source>
        <dbReference type="SAM" id="Coils"/>
    </source>
</evidence>
<dbReference type="GO" id="GO:0006275">
    <property type="term" value="P:regulation of DNA replication"/>
    <property type="evidence" value="ECO:0007669"/>
    <property type="project" value="InterPro"/>
</dbReference>
<dbReference type="AlphaFoldDB" id="A0A8B7N3U5"/>
<keyword evidence="2" id="KW-1185">Reference proteome</keyword>
<organism evidence="2 3">
    <name type="scientific">Hyalella azteca</name>
    <name type="common">Amphipod</name>
    <dbReference type="NCBI Taxonomy" id="294128"/>
    <lineage>
        <taxon>Eukaryota</taxon>
        <taxon>Metazoa</taxon>
        <taxon>Ecdysozoa</taxon>
        <taxon>Arthropoda</taxon>
        <taxon>Crustacea</taxon>
        <taxon>Multicrustacea</taxon>
        <taxon>Malacostraca</taxon>
        <taxon>Eumalacostraca</taxon>
        <taxon>Peracarida</taxon>
        <taxon>Amphipoda</taxon>
        <taxon>Senticaudata</taxon>
        <taxon>Talitrida</taxon>
        <taxon>Talitroidea</taxon>
        <taxon>Hyalellidae</taxon>
        <taxon>Hyalella</taxon>
    </lineage>
</organism>
<dbReference type="InterPro" id="IPR022786">
    <property type="entry name" value="Geminin/Multicilin"/>
</dbReference>
<keyword evidence="1" id="KW-0175">Coiled coil</keyword>
<dbReference type="RefSeq" id="XP_018008063.1">
    <property type="nucleotide sequence ID" value="XM_018152574.2"/>
</dbReference>